<feature type="region of interest" description="Disordered" evidence="1">
    <location>
        <begin position="90"/>
        <end position="125"/>
    </location>
</feature>
<dbReference type="OMA" id="QRSVSYE"/>
<dbReference type="AlphaFoldDB" id="K5XJT1"/>
<feature type="region of interest" description="Disordered" evidence="1">
    <location>
        <begin position="36"/>
        <end position="63"/>
    </location>
</feature>
<sequence>MPAKISPPTASLVRSMSVPQPITGIASVSLEKSAMQRSVSYEDVEKESGTRRRASAELKEAKRDGGPFNLSGFFPTSFSAIRRGEEEWRWLRGEEEDSEEDEAEWEEEEESEGEGPLSGGSAIFGKETSEAIKGADKLGALLLTLKAVNLFSGSTGDAGTQLLSPYALDEVVDETSLYLAQRTRRERSDVAGAGEGSWTR</sequence>
<keyword evidence="3" id="KW-1185">Reference proteome</keyword>
<feature type="compositionally biased region" description="Basic and acidic residues" evidence="1">
    <location>
        <begin position="46"/>
        <end position="63"/>
    </location>
</feature>
<dbReference type="Proteomes" id="UP000008493">
    <property type="component" value="Unassembled WGS sequence"/>
</dbReference>
<evidence type="ECO:0000313" key="2">
    <source>
        <dbReference type="EMBL" id="EKM83592.1"/>
    </source>
</evidence>
<dbReference type="KEGG" id="abp:AGABI1DRAFT123922"/>
<dbReference type="HOGENOM" id="CLU_099919_0_0_1"/>
<organism evidence="2 3">
    <name type="scientific">Agaricus bisporus var. burnettii (strain JB137-S8 / ATCC MYA-4627 / FGSC 10392)</name>
    <name type="common">White button mushroom</name>
    <dbReference type="NCBI Taxonomy" id="597362"/>
    <lineage>
        <taxon>Eukaryota</taxon>
        <taxon>Fungi</taxon>
        <taxon>Dikarya</taxon>
        <taxon>Basidiomycota</taxon>
        <taxon>Agaricomycotina</taxon>
        <taxon>Agaricomycetes</taxon>
        <taxon>Agaricomycetidae</taxon>
        <taxon>Agaricales</taxon>
        <taxon>Agaricineae</taxon>
        <taxon>Agaricaceae</taxon>
        <taxon>Agaricus</taxon>
    </lineage>
</organism>
<proteinExistence type="predicted"/>
<dbReference type="RefSeq" id="XP_007325481.1">
    <property type="nucleotide sequence ID" value="XM_007325419.1"/>
</dbReference>
<evidence type="ECO:0000313" key="3">
    <source>
        <dbReference type="Proteomes" id="UP000008493"/>
    </source>
</evidence>
<dbReference type="EMBL" id="JH971385">
    <property type="protein sequence ID" value="EKM83592.1"/>
    <property type="molecule type" value="Genomic_DNA"/>
</dbReference>
<accession>K5XJT1</accession>
<reference evidence="3" key="1">
    <citation type="journal article" date="2012" name="Proc. Natl. Acad. Sci. U.S.A.">
        <title>Genome sequence of the button mushroom Agaricus bisporus reveals mechanisms governing adaptation to a humic-rich ecological niche.</title>
        <authorList>
            <person name="Morin E."/>
            <person name="Kohler A."/>
            <person name="Baker A.R."/>
            <person name="Foulongne-Oriol M."/>
            <person name="Lombard V."/>
            <person name="Nagy L.G."/>
            <person name="Ohm R.A."/>
            <person name="Patyshakuliyeva A."/>
            <person name="Brun A."/>
            <person name="Aerts A.L."/>
            <person name="Bailey A.M."/>
            <person name="Billette C."/>
            <person name="Coutinho P.M."/>
            <person name="Deakin G."/>
            <person name="Doddapaneni H."/>
            <person name="Floudas D."/>
            <person name="Grimwood J."/>
            <person name="Hilden K."/>
            <person name="Kuees U."/>
            <person name="LaButti K.M."/>
            <person name="Lapidus A."/>
            <person name="Lindquist E.A."/>
            <person name="Lucas S.M."/>
            <person name="Murat C."/>
            <person name="Riley R.W."/>
            <person name="Salamov A.A."/>
            <person name="Schmutz J."/>
            <person name="Subramanian V."/>
            <person name="Woesten H.A.B."/>
            <person name="Xu J."/>
            <person name="Eastwood D.C."/>
            <person name="Foster G.D."/>
            <person name="Sonnenberg A.S."/>
            <person name="Cullen D."/>
            <person name="de Vries R.P."/>
            <person name="Lundell T."/>
            <person name="Hibbett D.S."/>
            <person name="Henrissat B."/>
            <person name="Burton K.S."/>
            <person name="Kerrigan R.W."/>
            <person name="Challen M.P."/>
            <person name="Grigoriev I.V."/>
            <person name="Martin F."/>
        </authorList>
    </citation>
    <scope>NUCLEOTIDE SEQUENCE [LARGE SCALE GENOMIC DNA]</scope>
    <source>
        <strain evidence="3">JB137-S8 / ATCC MYA-4627 / FGSC 10392</strain>
    </source>
</reference>
<dbReference type="OrthoDB" id="3205299at2759"/>
<gene>
    <name evidence="2" type="ORF">AGABI1DRAFT_123922</name>
</gene>
<protein>
    <submittedName>
        <fullName evidence="2">Uncharacterized protein</fullName>
    </submittedName>
</protein>
<dbReference type="eggNOG" id="ENOG502SXTQ">
    <property type="taxonomic scope" value="Eukaryota"/>
</dbReference>
<dbReference type="GeneID" id="18826054"/>
<feature type="compositionally biased region" description="Acidic residues" evidence="1">
    <location>
        <begin position="94"/>
        <end position="113"/>
    </location>
</feature>
<dbReference type="InParanoid" id="K5XJT1"/>
<evidence type="ECO:0000256" key="1">
    <source>
        <dbReference type="SAM" id="MobiDB-lite"/>
    </source>
</evidence>
<name>K5XJT1_AGABU</name>